<geneLocation type="plasmid" evidence="2">
    <name>pBPSE01</name>
</geneLocation>
<evidence type="ECO:0000313" key="2">
    <source>
        <dbReference type="EMBL" id="AJL34898.1"/>
    </source>
</evidence>
<gene>
    <name evidence="2" type="ORF">pBPS015</name>
</gene>
<organism evidence="2">
    <name type="scientific">Burkholderia pseudomallei</name>
    <name type="common">Pseudomonas pseudomallei</name>
    <dbReference type="NCBI Taxonomy" id="28450"/>
    <lineage>
        <taxon>Bacteria</taxon>
        <taxon>Pseudomonadati</taxon>
        <taxon>Pseudomonadota</taxon>
        <taxon>Betaproteobacteria</taxon>
        <taxon>Burkholderiales</taxon>
        <taxon>Burkholderiaceae</taxon>
        <taxon>Burkholderia</taxon>
        <taxon>pseudomallei group</taxon>
    </lineage>
</organism>
<reference evidence="2" key="1">
    <citation type="submission" date="2013-07" db="EMBL/GenBank/DDBJ databases">
        <title>Complete sequence of a native Burkholderia pseudomallei plasmid.</title>
        <authorList>
            <person name="Stone J.K."/>
            <person name="Bollig M.C."/>
            <person name="Gibbons H.S."/>
            <person name="Mayo M."/>
            <person name="Currie B.J."/>
            <person name="Keim P."/>
            <person name="Tuanyok A."/>
        </authorList>
    </citation>
    <scope>NUCLEOTIDE SEQUENCE</scope>
    <source>
        <strain evidence="2">MSHR1950</strain>
        <plasmid evidence="2">pBPSE01</plasmid>
    </source>
</reference>
<dbReference type="EMBL" id="KF418775">
    <property type="protein sequence ID" value="AJL34898.1"/>
    <property type="molecule type" value="Genomic_DNA"/>
</dbReference>
<accession>A0A0C5BET3</accession>
<evidence type="ECO:0000256" key="1">
    <source>
        <dbReference type="SAM" id="MobiDB-lite"/>
    </source>
</evidence>
<dbReference type="AlphaFoldDB" id="A0A0C5BET3"/>
<protein>
    <submittedName>
        <fullName evidence="2">Uncharacterized protein</fullName>
    </submittedName>
</protein>
<name>A0A0C5BET3_BURPE</name>
<proteinExistence type="predicted"/>
<dbReference type="RefSeq" id="WP_058034390.1">
    <property type="nucleotide sequence ID" value="NZ_KF418775.1"/>
</dbReference>
<keyword evidence="2" id="KW-0614">Plasmid</keyword>
<feature type="region of interest" description="Disordered" evidence="1">
    <location>
        <begin position="94"/>
        <end position="113"/>
    </location>
</feature>
<sequence length="113" mass="12085">MWNSDRDGANMRCAITSCAIDPAMPAWARPSAGGKRQDWAQSMMAFADYYCVDGSADAGANSIDGTSASRFALSLPRLDAASRQVDMFSDARDSLEEAQRASDGPSLAELVRT</sequence>